<evidence type="ECO:0000259" key="2">
    <source>
        <dbReference type="Pfam" id="PF08522"/>
    </source>
</evidence>
<evidence type="ECO:0000259" key="3">
    <source>
        <dbReference type="Pfam" id="PF14274"/>
    </source>
</evidence>
<dbReference type="RefSeq" id="WP_169608040.1">
    <property type="nucleotide sequence ID" value="NZ_CP051682.1"/>
</dbReference>
<gene>
    <name evidence="4" type="ORF">HH214_12200</name>
</gene>
<dbReference type="EMBL" id="CP051682">
    <property type="protein sequence ID" value="QJD96586.1"/>
    <property type="molecule type" value="Genomic_DNA"/>
</dbReference>
<organism evidence="4 5">
    <name type="scientific">Mucilaginibacter robiniae</name>
    <dbReference type="NCBI Taxonomy" id="2728022"/>
    <lineage>
        <taxon>Bacteria</taxon>
        <taxon>Pseudomonadati</taxon>
        <taxon>Bacteroidota</taxon>
        <taxon>Sphingobacteriia</taxon>
        <taxon>Sphingobacteriales</taxon>
        <taxon>Sphingobacteriaceae</taxon>
        <taxon>Mucilaginibacter</taxon>
    </lineage>
</organism>
<dbReference type="InterPro" id="IPR013728">
    <property type="entry name" value="BT_3987-like_N"/>
</dbReference>
<feature type="domain" description="BT-3987-like N-terminal" evidence="2">
    <location>
        <begin position="59"/>
        <end position="157"/>
    </location>
</feature>
<dbReference type="KEGG" id="mrob:HH214_12200"/>
<evidence type="ECO:0000313" key="5">
    <source>
        <dbReference type="Proteomes" id="UP000503278"/>
    </source>
</evidence>
<name>A0A7L5E8A2_9SPHI</name>
<accession>A0A7L5E8A2</accession>
<sequence>MKKKIYIKTAALSVMIAAMSLLSSCLKDHRYVDFGGSQPLVEFPVAAYSGTFNTVGLVASTSTTPFTVTVNLASPTLLSTPVTVNLAVSQTALDAYNKANNTSYTILPSTAYTTSGLTLTIPANSRTGTLTVNVNTSAIPSTANYVLPLVISSATGATPDQYNTILYAIKVKNQYDGSYLANGTINIPPSTSRTWSSRSKTLATIDATTSETEAADLGTSSYIMRLKVNADNTVTVTPSPSSANQTLQNNGTCKYDPSTKTFTLNYKYVGASGDRTISETIKMQ</sequence>
<protein>
    <submittedName>
        <fullName evidence="4">DUF1735 domain-containing protein</fullName>
    </submittedName>
</protein>
<dbReference type="PROSITE" id="PS51257">
    <property type="entry name" value="PROKAR_LIPOPROTEIN"/>
    <property type="match status" value="1"/>
</dbReference>
<evidence type="ECO:0000313" key="4">
    <source>
        <dbReference type="EMBL" id="QJD96586.1"/>
    </source>
</evidence>
<dbReference type="Proteomes" id="UP000503278">
    <property type="component" value="Chromosome"/>
</dbReference>
<dbReference type="Pfam" id="PF08522">
    <property type="entry name" value="BT_3987-like_N"/>
    <property type="match status" value="1"/>
</dbReference>
<feature type="domain" description="BT-3044-like C-terminal" evidence="3">
    <location>
        <begin position="164"/>
        <end position="283"/>
    </location>
</feature>
<dbReference type="AlphaFoldDB" id="A0A7L5E8A2"/>
<feature type="signal peptide" evidence="1">
    <location>
        <begin position="1"/>
        <end position="23"/>
    </location>
</feature>
<keyword evidence="1" id="KW-0732">Signal</keyword>
<dbReference type="Pfam" id="PF14274">
    <property type="entry name" value="BT_3044-like_C"/>
    <property type="match status" value="1"/>
</dbReference>
<reference evidence="4 5" key="1">
    <citation type="submission" date="2020-04" db="EMBL/GenBank/DDBJ databases">
        <title>Genome sequencing of novel species.</title>
        <authorList>
            <person name="Heo J."/>
            <person name="Kim S.-J."/>
            <person name="Kim J.-S."/>
            <person name="Hong S.-B."/>
            <person name="Kwon S.-W."/>
        </authorList>
    </citation>
    <scope>NUCLEOTIDE SEQUENCE [LARGE SCALE GENOMIC DNA]</scope>
    <source>
        <strain evidence="4 5">F39-2</strain>
    </source>
</reference>
<feature type="chain" id="PRO_5029508811" evidence="1">
    <location>
        <begin position="24"/>
        <end position="284"/>
    </location>
</feature>
<evidence type="ECO:0000256" key="1">
    <source>
        <dbReference type="SAM" id="SignalP"/>
    </source>
</evidence>
<keyword evidence="5" id="KW-1185">Reference proteome</keyword>
<proteinExistence type="predicted"/>
<dbReference type="Gene3D" id="2.60.40.1740">
    <property type="entry name" value="hypothetical protein (bacova_03559)"/>
    <property type="match status" value="1"/>
</dbReference>
<dbReference type="InterPro" id="IPR025371">
    <property type="entry name" value="BT_3044-like_C"/>
</dbReference>